<dbReference type="SUPFAM" id="SSF56176">
    <property type="entry name" value="FAD-binding/transporter-associated domain-like"/>
    <property type="match status" value="1"/>
</dbReference>
<evidence type="ECO:0000259" key="5">
    <source>
        <dbReference type="PROSITE" id="PS51387"/>
    </source>
</evidence>
<dbReference type="AlphaFoldDB" id="A0A2N5UM73"/>
<dbReference type="PANTHER" id="PTHR43762:SF1">
    <property type="entry name" value="D-ARABINONO-1,4-LACTONE OXIDASE"/>
    <property type="match status" value="1"/>
</dbReference>
<dbReference type="Pfam" id="PF04030">
    <property type="entry name" value="ALO"/>
    <property type="match status" value="1"/>
</dbReference>
<evidence type="ECO:0000256" key="4">
    <source>
        <dbReference type="ARBA" id="ARBA00033418"/>
    </source>
</evidence>
<dbReference type="EMBL" id="PGCI01000122">
    <property type="protein sequence ID" value="PLW38849.1"/>
    <property type="molecule type" value="Genomic_DNA"/>
</dbReference>
<dbReference type="InterPro" id="IPR036318">
    <property type="entry name" value="FAD-bd_PCMH-like_sf"/>
</dbReference>
<dbReference type="InterPro" id="IPR006094">
    <property type="entry name" value="Oxid_FAD_bind_N"/>
</dbReference>
<dbReference type="PIRSF" id="PIRSF000136">
    <property type="entry name" value="LGO_GLO"/>
    <property type="match status" value="1"/>
</dbReference>
<protein>
    <recommendedName>
        <fullName evidence="2">D-arabinono-1,4-lactone oxidase</fullName>
        <ecNumber evidence="2">1.1.3.37</ecNumber>
    </recommendedName>
    <alternativeName>
        <fullName evidence="4">L-galactono-gamma-lactone oxidase</fullName>
    </alternativeName>
</protein>
<evidence type="ECO:0000256" key="1">
    <source>
        <dbReference type="ARBA" id="ARBA00005083"/>
    </source>
</evidence>
<evidence type="ECO:0000313" key="7">
    <source>
        <dbReference type="Proteomes" id="UP000235392"/>
    </source>
</evidence>
<dbReference type="UniPathway" id="UPA00771">
    <property type="reaction ID" value="UER00766"/>
</dbReference>
<dbReference type="PROSITE" id="PS51387">
    <property type="entry name" value="FAD_PCMH"/>
    <property type="match status" value="1"/>
</dbReference>
<sequence>MTTKHEQAGMTTSCSNNIIPPPAALKEIDTDQLKKLLKPIRSTPDENRRSHFQNWSGEFKANPLAIFQPVDEYQIQLILELCRRESRRLRCYGSGHSPSDLACSDDYMINLDRMSGLIEVDQNTKTIEVWAGTRLKDFNRLSLQHSLTLSVLGSISEQSIGGAVSTAIHGCGYGFGCFSTYVDSLSLILADSSQVTVNESEGHELFQASLCGLGLTGVITKVKLRCERSFHLEETTYAIPFETFVNHYDAIARSAEHVRMYWYPQVDRVKVEKLNRTKKPQDQDTWRTRLQANIMWCFQWYIQPAILLLTKYLPDITDPYMAACYHSLNKPAVSIEESKEMPYDTLEALIQLETLKRSPKYRVNTSANIFNFDCGPPHHTFEGAIPYELTAEALKEFRSFLYSESRKPGGGLKMHFPMEIRPVAADHIWLSPACGQRVTYLGIVQFKAFGIEVNQEYKNLFQSFERILGTKYHLRPHWAKKHTQNFKSLDKSYGSNNNNFQRFLNVRQQVDPDFRFLNQYIFRHFMKNNHLLNGTQGDDQNTSD</sequence>
<accession>A0A2N5UM73</accession>
<dbReference type="InterPro" id="IPR007173">
    <property type="entry name" value="ALO_C"/>
</dbReference>
<keyword evidence="3" id="KW-0560">Oxidoreductase</keyword>
<dbReference type="Gene3D" id="3.30.465.10">
    <property type="match status" value="1"/>
</dbReference>
<dbReference type="PANTHER" id="PTHR43762">
    <property type="entry name" value="L-GULONOLACTONE OXIDASE"/>
    <property type="match status" value="1"/>
</dbReference>
<dbReference type="InterPro" id="IPR016169">
    <property type="entry name" value="FAD-bd_PCMH_sub2"/>
</dbReference>
<dbReference type="Gene3D" id="3.30.70.2520">
    <property type="match status" value="1"/>
</dbReference>
<dbReference type="GO" id="GO:0005739">
    <property type="term" value="C:mitochondrion"/>
    <property type="evidence" value="ECO:0007669"/>
    <property type="project" value="TreeGrafter"/>
</dbReference>
<dbReference type="Proteomes" id="UP000235392">
    <property type="component" value="Unassembled WGS sequence"/>
</dbReference>
<organism evidence="6 7">
    <name type="scientific">Puccinia coronata f. sp. avenae</name>
    <dbReference type="NCBI Taxonomy" id="200324"/>
    <lineage>
        <taxon>Eukaryota</taxon>
        <taxon>Fungi</taxon>
        <taxon>Dikarya</taxon>
        <taxon>Basidiomycota</taxon>
        <taxon>Pucciniomycotina</taxon>
        <taxon>Pucciniomycetes</taxon>
        <taxon>Pucciniales</taxon>
        <taxon>Pucciniaceae</taxon>
        <taxon>Puccinia</taxon>
    </lineage>
</organism>
<dbReference type="InterPro" id="IPR010031">
    <property type="entry name" value="FAD_lactone_oxidase-like"/>
</dbReference>
<comment type="caution">
    <text evidence="6">The sequence shown here is derived from an EMBL/GenBank/DDBJ whole genome shotgun (WGS) entry which is preliminary data.</text>
</comment>
<dbReference type="InterPro" id="IPR016167">
    <property type="entry name" value="FAD-bd_PCMH_sub1"/>
</dbReference>
<reference evidence="6 7" key="1">
    <citation type="submission" date="2017-11" db="EMBL/GenBank/DDBJ databases">
        <title>De novo assembly and phasing of dikaryotic genomes from two isolates of Puccinia coronata f. sp. avenae, the causal agent of oat crown rust.</title>
        <authorList>
            <person name="Miller M.E."/>
            <person name="Zhang Y."/>
            <person name="Omidvar V."/>
            <person name="Sperschneider J."/>
            <person name="Schwessinger B."/>
            <person name="Raley C."/>
            <person name="Palmer J.M."/>
            <person name="Garnica D."/>
            <person name="Upadhyaya N."/>
            <person name="Rathjen J."/>
            <person name="Taylor J.M."/>
            <person name="Park R.F."/>
            <person name="Dodds P.N."/>
            <person name="Hirsch C.D."/>
            <person name="Kianian S.F."/>
            <person name="Figueroa M."/>
        </authorList>
    </citation>
    <scope>NUCLEOTIDE SEQUENCE [LARGE SCALE GENOMIC DNA]</scope>
    <source>
        <strain evidence="6">12SD80</strain>
    </source>
</reference>
<comment type="pathway">
    <text evidence="1">Cofactor biosynthesis; D-erythroascorbate biosynthesis; dehydro-D-arabinono-1,4-lactone from D-arabinose: step 2/2.</text>
</comment>
<dbReference type="GO" id="GO:0016020">
    <property type="term" value="C:membrane"/>
    <property type="evidence" value="ECO:0007669"/>
    <property type="project" value="InterPro"/>
</dbReference>
<name>A0A2N5UM73_9BASI</name>
<gene>
    <name evidence="6" type="ORF">PCASD_09835</name>
</gene>
<dbReference type="InterPro" id="IPR016166">
    <property type="entry name" value="FAD-bd_PCMH"/>
</dbReference>
<dbReference type="GO" id="GO:0003885">
    <property type="term" value="F:D-arabinono-1,4-lactone oxidase activity"/>
    <property type="evidence" value="ECO:0007669"/>
    <property type="project" value="UniProtKB-EC"/>
</dbReference>
<proteinExistence type="predicted"/>
<evidence type="ECO:0000256" key="2">
    <source>
        <dbReference type="ARBA" id="ARBA00013136"/>
    </source>
</evidence>
<evidence type="ECO:0000256" key="3">
    <source>
        <dbReference type="ARBA" id="ARBA00023002"/>
    </source>
</evidence>
<dbReference type="GO" id="GO:0071949">
    <property type="term" value="F:FAD binding"/>
    <property type="evidence" value="ECO:0007669"/>
    <property type="project" value="InterPro"/>
</dbReference>
<dbReference type="Gene3D" id="3.30.43.10">
    <property type="entry name" value="Uridine Diphospho-n-acetylenolpyruvylglucosamine Reductase, domain 2"/>
    <property type="match status" value="1"/>
</dbReference>
<dbReference type="EC" id="1.1.3.37" evidence="2"/>
<evidence type="ECO:0000313" key="6">
    <source>
        <dbReference type="EMBL" id="PLW38849.1"/>
    </source>
</evidence>
<feature type="domain" description="FAD-binding PCMH-type" evidence="5">
    <location>
        <begin position="59"/>
        <end position="229"/>
    </location>
</feature>
<dbReference type="Pfam" id="PF01565">
    <property type="entry name" value="FAD_binding_4"/>
    <property type="match status" value="1"/>
</dbReference>